<organism evidence="1 2">
    <name type="scientific">Trifolium medium</name>
    <dbReference type="NCBI Taxonomy" id="97028"/>
    <lineage>
        <taxon>Eukaryota</taxon>
        <taxon>Viridiplantae</taxon>
        <taxon>Streptophyta</taxon>
        <taxon>Embryophyta</taxon>
        <taxon>Tracheophyta</taxon>
        <taxon>Spermatophyta</taxon>
        <taxon>Magnoliopsida</taxon>
        <taxon>eudicotyledons</taxon>
        <taxon>Gunneridae</taxon>
        <taxon>Pentapetalae</taxon>
        <taxon>rosids</taxon>
        <taxon>fabids</taxon>
        <taxon>Fabales</taxon>
        <taxon>Fabaceae</taxon>
        <taxon>Papilionoideae</taxon>
        <taxon>50 kb inversion clade</taxon>
        <taxon>NPAAA clade</taxon>
        <taxon>Hologalegina</taxon>
        <taxon>IRL clade</taxon>
        <taxon>Trifolieae</taxon>
        <taxon>Trifolium</taxon>
    </lineage>
</organism>
<name>A0A392RAE6_9FABA</name>
<sequence>PGRTSWRFKVRVARIWEVTAYLKPDQVNSVEMVLVDSKVRFSVRRRSRKDFSDGVC</sequence>
<dbReference type="Proteomes" id="UP000265520">
    <property type="component" value="Unassembled WGS sequence"/>
</dbReference>
<proteinExistence type="predicted"/>
<dbReference type="EMBL" id="LXQA010200697">
    <property type="protein sequence ID" value="MCI33004.1"/>
    <property type="molecule type" value="Genomic_DNA"/>
</dbReference>
<reference evidence="1 2" key="1">
    <citation type="journal article" date="2018" name="Front. Plant Sci.">
        <title>Red Clover (Trifolium pratense) and Zigzag Clover (T. medium) - A Picture of Genomic Similarities and Differences.</title>
        <authorList>
            <person name="Dluhosova J."/>
            <person name="Istvanek J."/>
            <person name="Nedelnik J."/>
            <person name="Repkova J."/>
        </authorList>
    </citation>
    <scope>NUCLEOTIDE SEQUENCE [LARGE SCALE GENOMIC DNA]</scope>
    <source>
        <strain evidence="2">cv. 10/8</strain>
        <tissue evidence="1">Leaf</tissue>
    </source>
</reference>
<keyword evidence="2" id="KW-1185">Reference proteome</keyword>
<dbReference type="AlphaFoldDB" id="A0A392RAE6"/>
<evidence type="ECO:0000313" key="1">
    <source>
        <dbReference type="EMBL" id="MCI33004.1"/>
    </source>
</evidence>
<feature type="non-terminal residue" evidence="1">
    <location>
        <position position="1"/>
    </location>
</feature>
<comment type="caution">
    <text evidence="1">The sequence shown here is derived from an EMBL/GenBank/DDBJ whole genome shotgun (WGS) entry which is preliminary data.</text>
</comment>
<accession>A0A392RAE6</accession>
<protein>
    <submittedName>
        <fullName evidence="1">Replication factor A protein</fullName>
    </submittedName>
</protein>
<evidence type="ECO:0000313" key="2">
    <source>
        <dbReference type="Proteomes" id="UP000265520"/>
    </source>
</evidence>